<keyword evidence="2" id="KW-1185">Reference proteome</keyword>
<dbReference type="RefSeq" id="WP_076700288.1">
    <property type="nucleotide sequence ID" value="NZ_MRDE01000002.1"/>
</dbReference>
<proteinExistence type="predicted"/>
<gene>
    <name evidence="1" type="ORF">BKD30_00105</name>
</gene>
<dbReference type="Proteomes" id="UP000187085">
    <property type="component" value="Unassembled WGS sequence"/>
</dbReference>
<dbReference type="AlphaFoldDB" id="A0A1R1LQA1"/>
<reference evidence="1 2" key="1">
    <citation type="submission" date="2016-12" db="EMBL/GenBank/DDBJ databases">
        <title>Draft genome of Tersicoccus phoenicis 1P05MA.</title>
        <authorList>
            <person name="Nakajima Y."/>
            <person name="Yoshizawa S."/>
            <person name="Nakamura K."/>
            <person name="Ogura Y."/>
            <person name="Hayashi T."/>
            <person name="Kogure K."/>
        </authorList>
    </citation>
    <scope>NUCLEOTIDE SEQUENCE [LARGE SCALE GENOMIC DNA]</scope>
    <source>
        <strain evidence="1 2">1p05MA</strain>
    </source>
</reference>
<dbReference type="STRING" id="554083.BKD30_00105"/>
<sequence>MADRLPVEGPHRVTLTGSLESVTIQPIDAPPFYEAVLDDEAGHRVHLIWHGQRRVPGVDAGVTLRVEGTLSEQGHRAVMFDPRYEILGAGVEG</sequence>
<organism evidence="1 2">
    <name type="scientific">Tersicoccus phoenicis</name>
    <dbReference type="NCBI Taxonomy" id="554083"/>
    <lineage>
        <taxon>Bacteria</taxon>
        <taxon>Bacillati</taxon>
        <taxon>Actinomycetota</taxon>
        <taxon>Actinomycetes</taxon>
        <taxon>Micrococcales</taxon>
        <taxon>Micrococcaceae</taxon>
        <taxon>Tersicoccus</taxon>
    </lineage>
</organism>
<dbReference type="OrthoDB" id="3268233at2"/>
<evidence type="ECO:0000313" key="2">
    <source>
        <dbReference type="Proteomes" id="UP000187085"/>
    </source>
</evidence>
<name>A0A1R1LQA1_9MICC</name>
<dbReference type="EMBL" id="MRDE01000002">
    <property type="protein sequence ID" value="OMH29685.1"/>
    <property type="molecule type" value="Genomic_DNA"/>
</dbReference>
<protein>
    <recommendedName>
        <fullName evidence="3">DNA-binding protein</fullName>
    </recommendedName>
</protein>
<evidence type="ECO:0000313" key="1">
    <source>
        <dbReference type="EMBL" id="OMH29685.1"/>
    </source>
</evidence>
<accession>A0A1R1LQA1</accession>
<comment type="caution">
    <text evidence="1">The sequence shown here is derived from an EMBL/GenBank/DDBJ whole genome shotgun (WGS) entry which is preliminary data.</text>
</comment>
<evidence type="ECO:0008006" key="3">
    <source>
        <dbReference type="Google" id="ProtNLM"/>
    </source>
</evidence>